<evidence type="ECO:0000256" key="5">
    <source>
        <dbReference type="ARBA" id="ARBA00022839"/>
    </source>
</evidence>
<evidence type="ECO:0000313" key="11">
    <source>
        <dbReference type="Proteomes" id="UP000322079"/>
    </source>
</evidence>
<dbReference type="PANTHER" id="PTHR30255">
    <property type="entry name" value="SINGLE-STRANDED-DNA-SPECIFIC EXONUCLEASE RECJ"/>
    <property type="match status" value="1"/>
</dbReference>
<dbReference type="EMBL" id="CP043473">
    <property type="protein sequence ID" value="QEL55200.1"/>
    <property type="molecule type" value="Genomic_DNA"/>
</dbReference>
<evidence type="ECO:0000259" key="7">
    <source>
        <dbReference type="Pfam" id="PF01368"/>
    </source>
</evidence>
<dbReference type="InterPro" id="IPR004610">
    <property type="entry name" value="RecJ"/>
</dbReference>
<dbReference type="GO" id="GO:0003676">
    <property type="term" value="F:nucleic acid binding"/>
    <property type="evidence" value="ECO:0007669"/>
    <property type="project" value="InterPro"/>
</dbReference>
<protein>
    <recommendedName>
        <fullName evidence="2">Single-stranded-DNA-specific exonuclease RecJ</fullName>
    </recommendedName>
</protein>
<feature type="domain" description="DHHA1" evidence="8">
    <location>
        <begin position="353"/>
        <end position="447"/>
    </location>
</feature>
<evidence type="ECO:0000256" key="1">
    <source>
        <dbReference type="ARBA" id="ARBA00005915"/>
    </source>
</evidence>
<evidence type="ECO:0000256" key="3">
    <source>
        <dbReference type="ARBA" id="ARBA00022722"/>
    </source>
</evidence>
<dbReference type="PANTHER" id="PTHR30255:SF2">
    <property type="entry name" value="SINGLE-STRANDED-DNA-SPECIFIC EXONUCLEASE RECJ"/>
    <property type="match status" value="1"/>
</dbReference>
<organism evidence="10 11">
    <name type="scientific">Chromobacterium paludis</name>
    <dbReference type="NCBI Taxonomy" id="2605945"/>
    <lineage>
        <taxon>Bacteria</taxon>
        <taxon>Pseudomonadati</taxon>
        <taxon>Pseudomonadota</taxon>
        <taxon>Betaproteobacteria</taxon>
        <taxon>Neisseriales</taxon>
        <taxon>Chromobacteriaceae</taxon>
        <taxon>Chromobacterium</taxon>
    </lineage>
</organism>
<keyword evidence="5 10" id="KW-0269">Exonuclease</keyword>
<keyword evidence="6" id="KW-0175">Coiled coil</keyword>
<evidence type="ECO:0000313" key="10">
    <source>
        <dbReference type="EMBL" id="QEL55200.1"/>
    </source>
</evidence>
<keyword evidence="3" id="KW-0540">Nuclease</keyword>
<dbReference type="NCBIfam" id="TIGR00644">
    <property type="entry name" value="recJ"/>
    <property type="match status" value="1"/>
</dbReference>
<dbReference type="SUPFAM" id="SSF64182">
    <property type="entry name" value="DHH phosphoesterases"/>
    <property type="match status" value="1"/>
</dbReference>
<accession>A0A5C1DEL9</accession>
<evidence type="ECO:0000256" key="4">
    <source>
        <dbReference type="ARBA" id="ARBA00022801"/>
    </source>
</evidence>
<dbReference type="Pfam" id="PF17768">
    <property type="entry name" value="RecJ_OB"/>
    <property type="match status" value="1"/>
</dbReference>
<dbReference type="InterPro" id="IPR003156">
    <property type="entry name" value="DHHA1_dom"/>
</dbReference>
<dbReference type="Proteomes" id="UP000322079">
    <property type="component" value="Chromosome"/>
</dbReference>
<keyword evidence="11" id="KW-1185">Reference proteome</keyword>
<dbReference type="KEGG" id="chrm:FYK34_06285"/>
<dbReference type="Gene3D" id="3.90.1640.30">
    <property type="match status" value="1"/>
</dbReference>
<dbReference type="FunFam" id="3.90.1640.30:FF:000001">
    <property type="entry name" value="Single-stranded-DNA-specific exonuclease RecJ"/>
    <property type="match status" value="1"/>
</dbReference>
<sequence length="562" mass="61490">MSQILTREVPADLQQKLLNQGLTPLQARLYAARGIFDSQELDYGLKGLLPYQSLKNIDAMARRLADAIAAGQRLLVVADYDADGATACAVAVKGLSALGATIGYIVPNRFEYGYGLTPEIVELAARKRPDIIVTVDNGIASVAGVEAAKARGIEVLVTDHHLPGDTLPDALIVNPNQPGCAFPSKNLAGVGVMFYVLMALRAEMRARGAFADKPEPNLGELLDLVALGTVADVVRLDRNNRTLVENGLKRMRAGRMAPGIAALFRVAGRASYKANTFDLGFTLGPRLNAAGRLDDMSLGIACLLSSNEEQATRLAQELDKLNRERRGIEAGMQEEALAALSGIDADNRYTLSLYRDDWHQGVVGIVASRLKERFHRPSIVFAPGDEGEIKGSGRSIPGFHLRDALDLVYKRHPGLILKFGGHAMAAGLSLDESRFGEFQQAFEAVARELLDEKQLTRTIETDGSLSARELNLQLAETLAAEVWGQGFPVPYFNDQFLVVNQKLVGDKHLKLRLAREGCEFDAMLFNHADWLPDRIQAVYQLIANEWQGRKELQVYLQHWAAA</sequence>
<gene>
    <name evidence="10" type="primary">recJ</name>
    <name evidence="10" type="ORF">FYK34_06285</name>
</gene>
<dbReference type="GO" id="GO:0006281">
    <property type="term" value="P:DNA repair"/>
    <property type="evidence" value="ECO:0007669"/>
    <property type="project" value="InterPro"/>
</dbReference>
<dbReference type="GO" id="GO:0006310">
    <property type="term" value="P:DNA recombination"/>
    <property type="evidence" value="ECO:0007669"/>
    <property type="project" value="InterPro"/>
</dbReference>
<proteinExistence type="inferred from homology"/>
<dbReference type="InterPro" id="IPR001667">
    <property type="entry name" value="DDH_dom"/>
</dbReference>
<reference evidence="10 11" key="1">
    <citation type="submission" date="2019-08" db="EMBL/GenBank/DDBJ databases">
        <title>Chromobacterium paludis, a novel bacterium isolated from a Maryland marsh pond.</title>
        <authorList>
            <person name="Blackburn M.B."/>
            <person name="Gundersen-Rindal D.E."/>
        </authorList>
    </citation>
    <scope>NUCLEOTIDE SEQUENCE [LARGE SCALE GENOMIC DNA]</scope>
    <source>
        <strain evidence="11">IIBBL 257-1</strain>
    </source>
</reference>
<comment type="similarity">
    <text evidence="1">Belongs to the RecJ family.</text>
</comment>
<dbReference type="AlphaFoldDB" id="A0A5C1DEL9"/>
<evidence type="ECO:0000256" key="6">
    <source>
        <dbReference type="SAM" id="Coils"/>
    </source>
</evidence>
<dbReference type="RefSeq" id="WP_149295570.1">
    <property type="nucleotide sequence ID" value="NZ_CP043473.1"/>
</dbReference>
<dbReference type="Gene3D" id="3.10.310.30">
    <property type="match status" value="1"/>
</dbReference>
<evidence type="ECO:0000259" key="8">
    <source>
        <dbReference type="Pfam" id="PF02272"/>
    </source>
</evidence>
<dbReference type="InterPro" id="IPR038763">
    <property type="entry name" value="DHH_sf"/>
</dbReference>
<evidence type="ECO:0000256" key="2">
    <source>
        <dbReference type="ARBA" id="ARBA00019841"/>
    </source>
</evidence>
<dbReference type="Pfam" id="PF01368">
    <property type="entry name" value="DHH"/>
    <property type="match status" value="1"/>
</dbReference>
<feature type="domain" description="DDH" evidence="7">
    <location>
        <begin position="74"/>
        <end position="229"/>
    </location>
</feature>
<name>A0A5C1DEL9_9NEIS</name>
<dbReference type="Pfam" id="PF02272">
    <property type="entry name" value="DHHA1"/>
    <property type="match status" value="1"/>
</dbReference>
<feature type="domain" description="RecJ OB" evidence="9">
    <location>
        <begin position="461"/>
        <end position="558"/>
    </location>
</feature>
<dbReference type="InterPro" id="IPR041122">
    <property type="entry name" value="RecJ_OB"/>
</dbReference>
<keyword evidence="4" id="KW-0378">Hydrolase</keyword>
<dbReference type="GO" id="GO:0008409">
    <property type="term" value="F:5'-3' exonuclease activity"/>
    <property type="evidence" value="ECO:0007669"/>
    <property type="project" value="InterPro"/>
</dbReference>
<dbReference type="InterPro" id="IPR051673">
    <property type="entry name" value="SSDNA_exonuclease_RecJ"/>
</dbReference>
<evidence type="ECO:0000259" key="9">
    <source>
        <dbReference type="Pfam" id="PF17768"/>
    </source>
</evidence>
<feature type="coiled-coil region" evidence="6">
    <location>
        <begin position="304"/>
        <end position="331"/>
    </location>
</feature>